<reference evidence="2 3" key="1">
    <citation type="journal article" date="2023" name="Insect Mol. Biol.">
        <title>Genome sequencing provides insights into the evolution of gene families encoding plant cell wall-degrading enzymes in longhorned beetles.</title>
        <authorList>
            <person name="Shin N.R."/>
            <person name="Okamura Y."/>
            <person name="Kirsch R."/>
            <person name="Pauchet Y."/>
        </authorList>
    </citation>
    <scope>NUCLEOTIDE SEQUENCE [LARGE SCALE GENOMIC DNA]</scope>
    <source>
        <strain evidence="2">EAD_L_NR</strain>
    </source>
</reference>
<evidence type="ECO:0000313" key="2">
    <source>
        <dbReference type="EMBL" id="KAJ8925238.1"/>
    </source>
</evidence>
<evidence type="ECO:0000313" key="3">
    <source>
        <dbReference type="Proteomes" id="UP001159042"/>
    </source>
</evidence>
<dbReference type="EMBL" id="JANEYG010000002">
    <property type="protein sequence ID" value="KAJ8925238.1"/>
    <property type="molecule type" value="Genomic_DNA"/>
</dbReference>
<keyword evidence="3" id="KW-1185">Reference proteome</keyword>
<accession>A0AAV8WF86</accession>
<name>A0AAV8WF86_9CUCU</name>
<proteinExistence type="predicted"/>
<protein>
    <recommendedName>
        <fullName evidence="4">Paramyosin</fullName>
    </recommendedName>
</protein>
<organism evidence="2 3">
    <name type="scientific">Exocentrus adspersus</name>
    <dbReference type="NCBI Taxonomy" id="1586481"/>
    <lineage>
        <taxon>Eukaryota</taxon>
        <taxon>Metazoa</taxon>
        <taxon>Ecdysozoa</taxon>
        <taxon>Arthropoda</taxon>
        <taxon>Hexapoda</taxon>
        <taxon>Insecta</taxon>
        <taxon>Pterygota</taxon>
        <taxon>Neoptera</taxon>
        <taxon>Endopterygota</taxon>
        <taxon>Coleoptera</taxon>
        <taxon>Polyphaga</taxon>
        <taxon>Cucujiformia</taxon>
        <taxon>Chrysomeloidea</taxon>
        <taxon>Cerambycidae</taxon>
        <taxon>Lamiinae</taxon>
        <taxon>Acanthocinini</taxon>
        <taxon>Exocentrus</taxon>
    </lineage>
</organism>
<sequence length="304" mass="33535">MSRKTLLSRPRTRLYDANYNIGESYYRPALDRLDRKYSGRPLSPPPRNSFGEIADRHSRIFADEELDASRRRAEKHIREEHLFDSRGARIGQRSAASSTAIAAFDGIDNEINDETAATLKRIRASKKASVVDDVDLEGISSNLKSHRLLDRSDKLLDSVGLSDRRVGAIENGTSSYKRKALKVSFEDGGVEEMDKWTPIERDTRVVKARQVEQVTRARREDVSVDSSAAAIRARQTKERINDIEEEMAAMAEKQAAREARGGEAEGSGGGNGARVRAAGSGASRGGEEKRPQGEVLVLKGGARL</sequence>
<dbReference type="Proteomes" id="UP001159042">
    <property type="component" value="Unassembled WGS sequence"/>
</dbReference>
<gene>
    <name evidence="2" type="ORF">NQ315_001424</name>
</gene>
<evidence type="ECO:0000256" key="1">
    <source>
        <dbReference type="SAM" id="MobiDB-lite"/>
    </source>
</evidence>
<comment type="caution">
    <text evidence="2">The sequence shown here is derived from an EMBL/GenBank/DDBJ whole genome shotgun (WGS) entry which is preliminary data.</text>
</comment>
<feature type="compositionally biased region" description="Basic and acidic residues" evidence="1">
    <location>
        <begin position="254"/>
        <end position="263"/>
    </location>
</feature>
<feature type="non-terminal residue" evidence="2">
    <location>
        <position position="304"/>
    </location>
</feature>
<feature type="region of interest" description="Disordered" evidence="1">
    <location>
        <begin position="250"/>
        <end position="304"/>
    </location>
</feature>
<evidence type="ECO:0008006" key="4">
    <source>
        <dbReference type="Google" id="ProtNLM"/>
    </source>
</evidence>
<dbReference type="AlphaFoldDB" id="A0AAV8WF86"/>